<protein>
    <submittedName>
        <fullName evidence="1">Uncharacterized protein</fullName>
    </submittedName>
</protein>
<proteinExistence type="predicted"/>
<dbReference type="VEuPathDB" id="FungiDB:SPRG_16447"/>
<accession>A0A067BN32</accession>
<dbReference type="EMBL" id="KK583488">
    <property type="protein sequence ID" value="KDO18150.1"/>
    <property type="molecule type" value="Genomic_DNA"/>
</dbReference>
<gene>
    <name evidence="1" type="ORF">SPRG_16447</name>
</gene>
<keyword evidence="2" id="KW-1185">Reference proteome</keyword>
<dbReference type="KEGG" id="spar:SPRG_16447"/>
<name>A0A067BN32_SAPPC</name>
<organism evidence="1 2">
    <name type="scientific">Saprolegnia parasitica (strain CBS 223.65)</name>
    <dbReference type="NCBI Taxonomy" id="695850"/>
    <lineage>
        <taxon>Eukaryota</taxon>
        <taxon>Sar</taxon>
        <taxon>Stramenopiles</taxon>
        <taxon>Oomycota</taxon>
        <taxon>Saprolegniomycetes</taxon>
        <taxon>Saprolegniales</taxon>
        <taxon>Saprolegniaceae</taxon>
        <taxon>Saprolegnia</taxon>
    </lineage>
</organism>
<dbReference type="GeneID" id="24138074"/>
<dbReference type="AlphaFoldDB" id="A0A067BN32"/>
<evidence type="ECO:0000313" key="1">
    <source>
        <dbReference type="EMBL" id="KDO18150.1"/>
    </source>
</evidence>
<reference evidence="1 2" key="1">
    <citation type="journal article" date="2013" name="PLoS Genet.">
        <title>Distinctive expansion of potential virulence genes in the genome of the oomycete fish pathogen Saprolegnia parasitica.</title>
        <authorList>
            <person name="Jiang R.H."/>
            <person name="de Bruijn I."/>
            <person name="Haas B.J."/>
            <person name="Belmonte R."/>
            <person name="Lobach L."/>
            <person name="Christie J."/>
            <person name="van den Ackerveken G."/>
            <person name="Bottin A."/>
            <person name="Bulone V."/>
            <person name="Diaz-Moreno S.M."/>
            <person name="Dumas B."/>
            <person name="Fan L."/>
            <person name="Gaulin E."/>
            <person name="Govers F."/>
            <person name="Grenville-Briggs L.J."/>
            <person name="Horner N.R."/>
            <person name="Levin J.Z."/>
            <person name="Mammella M."/>
            <person name="Meijer H.J."/>
            <person name="Morris P."/>
            <person name="Nusbaum C."/>
            <person name="Oome S."/>
            <person name="Phillips A.J."/>
            <person name="van Rooyen D."/>
            <person name="Rzeszutek E."/>
            <person name="Saraiva M."/>
            <person name="Secombes C.J."/>
            <person name="Seidl M.F."/>
            <person name="Snel B."/>
            <person name="Stassen J.H."/>
            <person name="Sykes S."/>
            <person name="Tripathy S."/>
            <person name="van den Berg H."/>
            <person name="Vega-Arreguin J.C."/>
            <person name="Wawra S."/>
            <person name="Young S.K."/>
            <person name="Zeng Q."/>
            <person name="Dieguez-Uribeondo J."/>
            <person name="Russ C."/>
            <person name="Tyler B.M."/>
            <person name="van West P."/>
        </authorList>
    </citation>
    <scope>NUCLEOTIDE SEQUENCE [LARGE SCALE GENOMIC DNA]</scope>
    <source>
        <strain evidence="1 2">CBS 223.65</strain>
    </source>
</reference>
<evidence type="ECO:0000313" key="2">
    <source>
        <dbReference type="Proteomes" id="UP000030745"/>
    </source>
</evidence>
<dbReference type="Proteomes" id="UP000030745">
    <property type="component" value="Unassembled WGS sequence"/>
</dbReference>
<dbReference type="RefSeq" id="XP_012211141.1">
    <property type="nucleotide sequence ID" value="XM_012355751.1"/>
</dbReference>
<sequence length="296" mass="31187">MAAACTSDQQWMTSALWNTNVSAACAATFDTAAKTMMNAIDIQNRYQICQAPCSADLVSLMTNLPVCDDNASILPIIAQIGQSCATTNGAWCTSVDDALFNIALSTPAWANCTSALGATLLSLAPEDIASAYTLCGSATCRAFIASVADTLPNCWMTSGTNTRTLFQQVFGCTPATMGGPCTMIDQYGAQSTMQASTVWSNCSNVLGWPTSFQIVARHLASPPSGFCQSPCPRYLLSVLRALPHCTVEGGQFIDDLMPVYSTCPDVLTTVAPTLPSSQNGSIMPPITSSSMAHRIL</sequence>
<dbReference type="OrthoDB" id="10583074at2759"/>